<dbReference type="EMBL" id="FM999788">
    <property type="protein sequence ID" value="CAX50212.1"/>
    <property type="molecule type" value="Genomic_DNA"/>
</dbReference>
<dbReference type="RefSeq" id="WP_002239049.1">
    <property type="nucleotide sequence ID" value="NC_017501.1"/>
</dbReference>
<proteinExistence type="predicted"/>
<reference evidence="1 2" key="1">
    <citation type="journal article" date="2009" name="Genome Biol.">
        <title>NeMeSys: a biological resource for narrowing the gap between sequence and function in the human pathogen Neisseria meningitidis.</title>
        <authorList>
            <person name="Rusniok C."/>
            <person name="Vallenet D."/>
            <person name="Floquet S."/>
            <person name="Ewles H."/>
            <person name="Mouze-Soulama C."/>
            <person name="Brown D."/>
            <person name="Lajus A."/>
            <person name="Buchrieser C."/>
            <person name="Medigue C."/>
            <person name="Glaser P."/>
            <person name="Pelicic V."/>
        </authorList>
    </citation>
    <scope>NUCLEOTIDE SEQUENCE [LARGE SCALE GENOMIC DNA]</scope>
    <source>
        <strain evidence="1 2">8013</strain>
    </source>
</reference>
<dbReference type="GeneID" id="93386175"/>
<name>A0A9K2KP72_NEIM8</name>
<accession>A0A9K2KP72</accession>
<sequence length="67" mass="8008">MELGYTPYNLRNRCKLIQAELAQIVGVKHYIQVGRWEAEPDTETRRADMPLEKWRQFLDWTEKTNAV</sequence>
<dbReference type="AlphaFoldDB" id="A0A9K2KP72"/>
<dbReference type="Proteomes" id="UP000002076">
    <property type="component" value="Chromosome"/>
</dbReference>
<dbReference type="KEGG" id="nmt:NMV_1372"/>
<evidence type="ECO:0000313" key="1">
    <source>
        <dbReference type="EMBL" id="CAX50212.1"/>
    </source>
</evidence>
<evidence type="ECO:0008006" key="3">
    <source>
        <dbReference type="Google" id="ProtNLM"/>
    </source>
</evidence>
<protein>
    <recommendedName>
        <fullName evidence="3">Phage associated protein</fullName>
    </recommendedName>
</protein>
<organism evidence="1 2">
    <name type="scientific">Neisseria meningitidis serogroup C (strain 8013)</name>
    <dbReference type="NCBI Taxonomy" id="604162"/>
    <lineage>
        <taxon>Bacteria</taxon>
        <taxon>Pseudomonadati</taxon>
        <taxon>Pseudomonadota</taxon>
        <taxon>Betaproteobacteria</taxon>
        <taxon>Neisseriales</taxon>
        <taxon>Neisseriaceae</taxon>
        <taxon>Neisseria</taxon>
    </lineage>
</organism>
<gene>
    <name evidence="1" type="ordered locus">NMV_1372</name>
</gene>
<evidence type="ECO:0000313" key="2">
    <source>
        <dbReference type="Proteomes" id="UP000002076"/>
    </source>
</evidence>